<proteinExistence type="predicted"/>
<evidence type="ECO:0000256" key="1">
    <source>
        <dbReference type="SAM" id="MobiDB-lite"/>
    </source>
</evidence>
<reference evidence="4" key="1">
    <citation type="submission" date="2025-08" db="UniProtKB">
        <authorList>
            <consortium name="RefSeq"/>
        </authorList>
    </citation>
    <scope>IDENTIFICATION</scope>
    <source>
        <tissue evidence="4">Whole organism</tissue>
    </source>
</reference>
<keyword evidence="2" id="KW-1133">Transmembrane helix</keyword>
<feature type="compositionally biased region" description="Low complexity" evidence="1">
    <location>
        <begin position="62"/>
        <end position="177"/>
    </location>
</feature>
<feature type="transmembrane region" description="Helical" evidence="2">
    <location>
        <begin position="28"/>
        <end position="50"/>
    </location>
</feature>
<dbReference type="RefSeq" id="XP_018023392.1">
    <property type="nucleotide sequence ID" value="XM_018167903.2"/>
</dbReference>
<evidence type="ECO:0000313" key="3">
    <source>
        <dbReference type="Proteomes" id="UP000694843"/>
    </source>
</evidence>
<organism evidence="3 4">
    <name type="scientific">Hyalella azteca</name>
    <name type="common">Amphipod</name>
    <dbReference type="NCBI Taxonomy" id="294128"/>
    <lineage>
        <taxon>Eukaryota</taxon>
        <taxon>Metazoa</taxon>
        <taxon>Ecdysozoa</taxon>
        <taxon>Arthropoda</taxon>
        <taxon>Crustacea</taxon>
        <taxon>Multicrustacea</taxon>
        <taxon>Malacostraca</taxon>
        <taxon>Eumalacostraca</taxon>
        <taxon>Peracarida</taxon>
        <taxon>Amphipoda</taxon>
        <taxon>Senticaudata</taxon>
        <taxon>Talitrida</taxon>
        <taxon>Talitroidea</taxon>
        <taxon>Hyalellidae</taxon>
        <taxon>Hyalella</taxon>
    </lineage>
</organism>
<keyword evidence="3" id="KW-1185">Reference proteome</keyword>
<dbReference type="KEGG" id="hazt:108679305"/>
<accession>A0A8B7PCI7</accession>
<keyword evidence="2" id="KW-0812">Transmembrane</keyword>
<dbReference type="Proteomes" id="UP000694843">
    <property type="component" value="Unplaced"/>
</dbReference>
<dbReference type="AlphaFoldDB" id="A0A8B7PCI7"/>
<name>A0A8B7PCI7_HYAAZ</name>
<keyword evidence="2" id="KW-0472">Membrane</keyword>
<sequence>MSSRTHQQSLGMPSWDELSSRERNLCKCLGFFVVVAVGLAVAVAVLTVVFTKQIKELEASNTTTTTHDSNITTVATTETTDDANSTTIATTETTDDSNSTTIATTETTDDSNSTTIATTETTDDSNSTTNATTETTDTTHVAPTNTTTKTTTTSTTTTTTPANTKSTSTTTTKSASTYLENGKVARSQSKPKPDLDLNKLVQNSGEMHWSKGREGIHRSPMNKENFERFERMQISHPKWKTLFSKGRSDAGEQHRRA</sequence>
<protein>
    <submittedName>
        <fullName evidence="4">Integumentary mucin C.1</fullName>
    </submittedName>
</protein>
<feature type="region of interest" description="Disordered" evidence="1">
    <location>
        <begin position="61"/>
        <end position="196"/>
    </location>
</feature>
<evidence type="ECO:0000256" key="2">
    <source>
        <dbReference type="SAM" id="Phobius"/>
    </source>
</evidence>
<dbReference type="GeneID" id="108679305"/>
<evidence type="ECO:0000313" key="4">
    <source>
        <dbReference type="RefSeq" id="XP_018023392.1"/>
    </source>
</evidence>
<gene>
    <name evidence="4" type="primary">LOC108679305</name>
</gene>